<evidence type="ECO:0000256" key="1">
    <source>
        <dbReference type="SAM" id="MobiDB-lite"/>
    </source>
</evidence>
<feature type="region of interest" description="Disordered" evidence="1">
    <location>
        <begin position="261"/>
        <end position="288"/>
    </location>
</feature>
<dbReference type="AlphaFoldDB" id="A0A2W1BSQ5"/>
<accession>A0A2W1BSQ5</accession>
<dbReference type="Proteomes" id="UP000249218">
    <property type="component" value="Unassembled WGS sequence"/>
</dbReference>
<evidence type="ECO:0008006" key="4">
    <source>
        <dbReference type="Google" id="ProtNLM"/>
    </source>
</evidence>
<dbReference type="EMBL" id="KZ149950">
    <property type="protein sequence ID" value="PZC76665.1"/>
    <property type="molecule type" value="Genomic_DNA"/>
</dbReference>
<reference evidence="2 3" key="1">
    <citation type="journal article" date="2017" name="BMC Biol.">
        <title>Genomic innovations, transcriptional plasticity and gene loss underlying the evolution and divergence of two highly polyphagous and invasive Helicoverpa pest species.</title>
        <authorList>
            <person name="Pearce S.L."/>
            <person name="Clarke D.F."/>
            <person name="East P.D."/>
            <person name="Elfekih S."/>
            <person name="Gordon K.H."/>
            <person name="Jermiin L.S."/>
            <person name="McGaughran A."/>
            <person name="Oakeshott J.G."/>
            <person name="Papanikolaou A."/>
            <person name="Perera O.P."/>
            <person name="Rane R.V."/>
            <person name="Richards S."/>
            <person name="Tay W.T."/>
            <person name="Walsh T.K."/>
            <person name="Anderson A."/>
            <person name="Anderson C.J."/>
            <person name="Asgari S."/>
            <person name="Board P.G."/>
            <person name="Bretschneider A."/>
            <person name="Campbell P.M."/>
            <person name="Chertemps T."/>
            <person name="Christeller J.T."/>
            <person name="Coppin C.W."/>
            <person name="Downes S.J."/>
            <person name="Duan G."/>
            <person name="Farnsworth C.A."/>
            <person name="Good R.T."/>
            <person name="Han L.B."/>
            <person name="Han Y.C."/>
            <person name="Hatje K."/>
            <person name="Horne I."/>
            <person name="Huang Y.P."/>
            <person name="Hughes D.S."/>
            <person name="Jacquin-Joly E."/>
            <person name="James W."/>
            <person name="Jhangiani S."/>
            <person name="Kollmar M."/>
            <person name="Kuwar S.S."/>
            <person name="Li S."/>
            <person name="Liu N.Y."/>
            <person name="Maibeche M.T."/>
            <person name="Miller J.R."/>
            <person name="Montagne N."/>
            <person name="Perry T."/>
            <person name="Qu J."/>
            <person name="Song S.V."/>
            <person name="Sutton G.G."/>
            <person name="Vogel H."/>
            <person name="Walenz B.P."/>
            <person name="Xu W."/>
            <person name="Zhang H.J."/>
            <person name="Zou Z."/>
            <person name="Batterham P."/>
            <person name="Edwards O.R."/>
            <person name="Feyereisen R."/>
            <person name="Gibbs R.A."/>
            <person name="Heckel D.G."/>
            <person name="McGrath A."/>
            <person name="Robin C."/>
            <person name="Scherer S.E."/>
            <person name="Worley K.C."/>
            <person name="Wu Y.D."/>
        </authorList>
    </citation>
    <scope>NUCLEOTIDE SEQUENCE [LARGE SCALE GENOMIC DNA]</scope>
    <source>
        <strain evidence="2">Harm_GR_Male_#8</strain>
        <tissue evidence="2">Whole organism</tissue>
    </source>
</reference>
<protein>
    <recommendedName>
        <fullName evidence="4">Reverse transcriptase zinc-binding domain-containing protein</fullName>
    </recommendedName>
</protein>
<name>A0A2W1BSQ5_HELAM</name>
<evidence type="ECO:0000313" key="3">
    <source>
        <dbReference type="Proteomes" id="UP000249218"/>
    </source>
</evidence>
<proteinExistence type="predicted"/>
<dbReference type="OrthoDB" id="415822at2759"/>
<evidence type="ECO:0000313" key="2">
    <source>
        <dbReference type="EMBL" id="PZC76665.1"/>
    </source>
</evidence>
<sequence>MAAASALSRLLPNLRGPNTSCRRLYMGVVRAMALYAAPVWANTLMARNLAVLRRPQRAMAIRVIRGYRTISFEAACLLAGSPPWDLDGKVLASLYTWREEAVQRGECLVPRQVEARRAELRQVLMVEWEQRLARPTTGHAVVAAVRPVMKEWLERSHGALSFRLTQVLTGHGCFGKFLCRIGREPTPECHHCGICSEDSALHTLVECPAWATQRRDLAAAVDAAGSLSLPAVVSCMVGSEEGWNAVASFCEDVMVLKEAAERERETASSLPARSRRGGRRRVADLRPP</sequence>
<gene>
    <name evidence="2" type="primary">HaOG204348</name>
    <name evidence="2" type="ORF">B5X24_HaOG204348</name>
</gene>
<organism evidence="2 3">
    <name type="scientific">Helicoverpa armigera</name>
    <name type="common">Cotton bollworm</name>
    <name type="synonym">Heliothis armigera</name>
    <dbReference type="NCBI Taxonomy" id="29058"/>
    <lineage>
        <taxon>Eukaryota</taxon>
        <taxon>Metazoa</taxon>
        <taxon>Ecdysozoa</taxon>
        <taxon>Arthropoda</taxon>
        <taxon>Hexapoda</taxon>
        <taxon>Insecta</taxon>
        <taxon>Pterygota</taxon>
        <taxon>Neoptera</taxon>
        <taxon>Endopterygota</taxon>
        <taxon>Lepidoptera</taxon>
        <taxon>Glossata</taxon>
        <taxon>Ditrysia</taxon>
        <taxon>Noctuoidea</taxon>
        <taxon>Noctuidae</taxon>
        <taxon>Heliothinae</taxon>
        <taxon>Helicoverpa</taxon>
    </lineage>
</organism>
<keyword evidence="3" id="KW-1185">Reference proteome</keyword>